<evidence type="ECO:0000256" key="3">
    <source>
        <dbReference type="ARBA" id="ARBA00023015"/>
    </source>
</evidence>
<proteinExistence type="inferred from homology"/>
<dbReference type="Gene3D" id="2.30.110.10">
    <property type="entry name" value="Electron Transport, Fmn-binding Protein, Chain A"/>
    <property type="match status" value="1"/>
</dbReference>
<dbReference type="SUPFAM" id="SSF48008">
    <property type="entry name" value="GntR ligand-binding domain-like"/>
    <property type="match status" value="1"/>
</dbReference>
<keyword evidence="3" id="KW-0805">Transcription regulation</keyword>
<evidence type="ECO:0000313" key="9">
    <source>
        <dbReference type="Proteomes" id="UP001252243"/>
    </source>
</evidence>
<dbReference type="InterPro" id="IPR008920">
    <property type="entry name" value="TF_FadR/GntR_C"/>
</dbReference>
<feature type="domain" description="GntR C-terminal" evidence="6">
    <location>
        <begin position="242"/>
        <end position="367"/>
    </location>
</feature>
<keyword evidence="5" id="KW-0804">Transcription</keyword>
<feature type="domain" description="Flavin reductase like" evidence="7">
    <location>
        <begin position="23"/>
        <end position="165"/>
    </location>
</feature>
<dbReference type="SMART" id="SM00895">
    <property type="entry name" value="FCD"/>
    <property type="match status" value="1"/>
</dbReference>
<gene>
    <name evidence="8" type="ORF">J2X01_003404</name>
</gene>
<evidence type="ECO:0000313" key="8">
    <source>
        <dbReference type="EMBL" id="MDR7084096.1"/>
    </source>
</evidence>
<dbReference type="Proteomes" id="UP001252243">
    <property type="component" value="Unassembled WGS sequence"/>
</dbReference>
<name>A0ABU1UFY1_9MICC</name>
<dbReference type="PANTHER" id="PTHR30466">
    <property type="entry name" value="FLAVIN REDUCTASE"/>
    <property type="match status" value="1"/>
</dbReference>
<evidence type="ECO:0000259" key="6">
    <source>
        <dbReference type="SMART" id="SM00895"/>
    </source>
</evidence>
<dbReference type="InterPro" id="IPR002563">
    <property type="entry name" value="Flavin_Rdtase-like_dom"/>
</dbReference>
<sequence>MNTEQVVPTAEITVDPAAFRHVVGHFASGVTVITTVVDGELYGTTASAVSSLSMEPPMMLACLNRSSSTHDAVLKAGVFGINILAEDQSDLAMKFGRKGGDKFDGVAVTMSAEGVPMLDGALAAIVCRVAETPTGGTHTVFLGQVTDAKATAGEPLAYFRGAFGRLERVKELAAYDAVRDWVLGRRTPLHQALDPVEIAEQAKSDPHNVHNALVKLTAESLVTRGDRGEFLPAPITRQLTDSVYDGRLTIELGVLASHFEKFTDEDIAELSRLTDELALLRQGGQEALDKFLKTNAMYHNRLVSVAGSAQLTDAFRRLGIGTVWREALNSEEWARKMDHSHIVELTAALKDRDHARAAEALRLHTSFGKQLASDVIERHGGEV</sequence>
<dbReference type="SMART" id="SM00903">
    <property type="entry name" value="Flavin_Reduct"/>
    <property type="match status" value="1"/>
</dbReference>
<dbReference type="EMBL" id="JAVDVQ010000018">
    <property type="protein sequence ID" value="MDR7084096.1"/>
    <property type="molecule type" value="Genomic_DNA"/>
</dbReference>
<protein>
    <submittedName>
        <fullName evidence="8">Flavin reductase (DIM6/NTAB) family NADH-FMN oxidoreductase RutF/DNA-binding GntR family transcriptional regulator</fullName>
    </submittedName>
</protein>
<evidence type="ECO:0000259" key="7">
    <source>
        <dbReference type="SMART" id="SM00903"/>
    </source>
</evidence>
<evidence type="ECO:0000256" key="4">
    <source>
        <dbReference type="ARBA" id="ARBA00023125"/>
    </source>
</evidence>
<reference evidence="8 9" key="1">
    <citation type="submission" date="2023-07" db="EMBL/GenBank/DDBJ databases">
        <title>Sorghum-associated microbial communities from plants grown in Nebraska, USA.</title>
        <authorList>
            <person name="Schachtman D."/>
        </authorList>
    </citation>
    <scope>NUCLEOTIDE SEQUENCE [LARGE SCALE GENOMIC DNA]</scope>
    <source>
        <strain evidence="8 9">BE167</strain>
    </source>
</reference>
<dbReference type="InterPro" id="IPR011711">
    <property type="entry name" value="GntR_C"/>
</dbReference>
<dbReference type="InterPro" id="IPR012349">
    <property type="entry name" value="Split_barrel_FMN-bd"/>
</dbReference>
<evidence type="ECO:0000256" key="2">
    <source>
        <dbReference type="ARBA" id="ARBA00023002"/>
    </source>
</evidence>
<organism evidence="8 9">
    <name type="scientific">Arthrobacter ginsengisoli</name>
    <dbReference type="NCBI Taxonomy" id="1356565"/>
    <lineage>
        <taxon>Bacteria</taxon>
        <taxon>Bacillati</taxon>
        <taxon>Actinomycetota</taxon>
        <taxon>Actinomycetes</taxon>
        <taxon>Micrococcales</taxon>
        <taxon>Micrococcaceae</taxon>
        <taxon>Arthrobacter</taxon>
    </lineage>
</organism>
<dbReference type="PANTHER" id="PTHR30466:SF11">
    <property type="entry name" value="FLAVIN-DEPENDENT MONOOXYGENASE, REDUCTASE SUBUNIT HSAB"/>
    <property type="match status" value="1"/>
</dbReference>
<comment type="similarity">
    <text evidence="1">Belongs to the non-flavoprotein flavin reductase family.</text>
</comment>
<comment type="caution">
    <text evidence="8">The sequence shown here is derived from an EMBL/GenBank/DDBJ whole genome shotgun (WGS) entry which is preliminary data.</text>
</comment>
<dbReference type="Pfam" id="PF01613">
    <property type="entry name" value="Flavin_Reduct"/>
    <property type="match status" value="1"/>
</dbReference>
<dbReference type="RefSeq" id="WP_310059960.1">
    <property type="nucleotide sequence ID" value="NZ_JAVDVQ010000018.1"/>
</dbReference>
<keyword evidence="4" id="KW-0238">DNA-binding</keyword>
<keyword evidence="2" id="KW-0560">Oxidoreductase</keyword>
<dbReference type="InterPro" id="IPR050268">
    <property type="entry name" value="NADH-dep_flavin_reductase"/>
</dbReference>
<accession>A0ABU1UFY1</accession>
<dbReference type="Pfam" id="PF07729">
    <property type="entry name" value="FCD"/>
    <property type="match status" value="1"/>
</dbReference>
<keyword evidence="9" id="KW-1185">Reference proteome</keyword>
<evidence type="ECO:0000256" key="5">
    <source>
        <dbReference type="ARBA" id="ARBA00023163"/>
    </source>
</evidence>
<evidence type="ECO:0000256" key="1">
    <source>
        <dbReference type="ARBA" id="ARBA00008898"/>
    </source>
</evidence>
<dbReference type="Gene3D" id="1.20.120.530">
    <property type="entry name" value="GntR ligand-binding domain-like"/>
    <property type="match status" value="1"/>
</dbReference>
<dbReference type="SUPFAM" id="SSF50475">
    <property type="entry name" value="FMN-binding split barrel"/>
    <property type="match status" value="1"/>
</dbReference>